<protein>
    <submittedName>
        <fullName evidence="2">Type II toxin-antitoxin system RelE/ParE family toxin</fullName>
    </submittedName>
</protein>
<keyword evidence="3" id="KW-1185">Reference proteome</keyword>
<dbReference type="EMBL" id="SDHX01000002">
    <property type="protein sequence ID" value="RXK53116.1"/>
    <property type="molecule type" value="Genomic_DNA"/>
</dbReference>
<organism evidence="2 3">
    <name type="scientific">Oleiharenicola lentus</name>
    <dbReference type="NCBI Taxonomy" id="2508720"/>
    <lineage>
        <taxon>Bacteria</taxon>
        <taxon>Pseudomonadati</taxon>
        <taxon>Verrucomicrobiota</taxon>
        <taxon>Opitutia</taxon>
        <taxon>Opitutales</taxon>
        <taxon>Opitutaceae</taxon>
        <taxon>Oleiharenicola</taxon>
    </lineage>
</organism>
<dbReference type="InterPro" id="IPR035093">
    <property type="entry name" value="RelE/ParE_toxin_dom_sf"/>
</dbReference>
<accession>A0A4V1M5Y3</accession>
<dbReference type="Proteomes" id="UP000290218">
    <property type="component" value="Unassembled WGS sequence"/>
</dbReference>
<comment type="caution">
    <text evidence="2">The sequence shown here is derived from an EMBL/GenBank/DDBJ whole genome shotgun (WGS) entry which is preliminary data.</text>
</comment>
<gene>
    <name evidence="2" type="ORF">ESB00_15520</name>
</gene>
<dbReference type="InterPro" id="IPR007712">
    <property type="entry name" value="RelE/ParE_toxin"/>
</dbReference>
<name>A0A4V1M5Y3_9BACT</name>
<evidence type="ECO:0000256" key="1">
    <source>
        <dbReference type="ARBA" id="ARBA00022649"/>
    </source>
</evidence>
<dbReference type="RefSeq" id="WP_129048704.1">
    <property type="nucleotide sequence ID" value="NZ_SDHX01000002.1"/>
</dbReference>
<dbReference type="Gene3D" id="3.30.2310.20">
    <property type="entry name" value="RelE-like"/>
    <property type="match status" value="1"/>
</dbReference>
<dbReference type="Pfam" id="PF05016">
    <property type="entry name" value="ParE_toxin"/>
    <property type="match status" value="1"/>
</dbReference>
<evidence type="ECO:0000313" key="2">
    <source>
        <dbReference type="EMBL" id="RXK53116.1"/>
    </source>
</evidence>
<sequence length="72" mass="7818">MDDKVVYSARIGQDLAAIVAFLADKNPAAARRLGHALLDAADALGLLPYRGPAMRSRPQLRKLSHPPHHVII</sequence>
<evidence type="ECO:0000313" key="3">
    <source>
        <dbReference type="Proteomes" id="UP000290218"/>
    </source>
</evidence>
<reference evidence="2 3" key="1">
    <citation type="submission" date="2019-01" db="EMBL/GenBank/DDBJ databases">
        <title>Lacunisphaera sp. strain TWA-58.</title>
        <authorList>
            <person name="Chen W.-M."/>
        </authorList>
    </citation>
    <scope>NUCLEOTIDE SEQUENCE [LARGE SCALE GENOMIC DNA]</scope>
    <source>
        <strain evidence="2 3">TWA-58</strain>
    </source>
</reference>
<dbReference type="AlphaFoldDB" id="A0A4V1M5Y3"/>
<proteinExistence type="predicted"/>
<keyword evidence="1" id="KW-1277">Toxin-antitoxin system</keyword>